<keyword evidence="4" id="KW-0808">Transferase</keyword>
<dbReference type="SFLD" id="SFLDG00358">
    <property type="entry name" value="Main_(cytGST)"/>
    <property type="match status" value="1"/>
</dbReference>
<dbReference type="InterPro" id="IPR036249">
    <property type="entry name" value="Thioredoxin-like_sf"/>
</dbReference>
<proteinExistence type="inferred from homology"/>
<evidence type="ECO:0000313" key="11">
    <source>
        <dbReference type="Proteomes" id="UP000075886"/>
    </source>
</evidence>
<reference evidence="11" key="1">
    <citation type="submission" date="2014-01" db="EMBL/GenBank/DDBJ databases">
        <title>The Genome Sequence of Anopheles farauti FAR1 (V2).</title>
        <authorList>
            <consortium name="The Broad Institute Genomics Platform"/>
            <person name="Neafsey D.E."/>
            <person name="Besansky N."/>
            <person name="Howell P."/>
            <person name="Walton C."/>
            <person name="Young S.K."/>
            <person name="Zeng Q."/>
            <person name="Gargeya S."/>
            <person name="Fitzgerald M."/>
            <person name="Haas B."/>
            <person name="Abouelleil A."/>
            <person name="Allen A.W."/>
            <person name="Alvarado L."/>
            <person name="Arachchi H.M."/>
            <person name="Berlin A.M."/>
            <person name="Chapman S.B."/>
            <person name="Gainer-Dewar J."/>
            <person name="Goldberg J."/>
            <person name="Griggs A."/>
            <person name="Gujja S."/>
            <person name="Hansen M."/>
            <person name="Howarth C."/>
            <person name="Imamovic A."/>
            <person name="Ireland A."/>
            <person name="Larimer J."/>
            <person name="McCowan C."/>
            <person name="Murphy C."/>
            <person name="Pearson M."/>
            <person name="Poon T.W."/>
            <person name="Priest M."/>
            <person name="Roberts A."/>
            <person name="Saif S."/>
            <person name="Shea T."/>
            <person name="Sisk P."/>
            <person name="Sykes S."/>
            <person name="Wortman J."/>
            <person name="Nusbaum C."/>
            <person name="Birren B."/>
        </authorList>
    </citation>
    <scope>NUCLEOTIDE SEQUENCE [LARGE SCALE GENOMIC DNA]</scope>
    <source>
        <strain evidence="11">FAR1</strain>
    </source>
</reference>
<evidence type="ECO:0000259" key="9">
    <source>
        <dbReference type="PROSITE" id="PS50405"/>
    </source>
</evidence>
<dbReference type="VEuPathDB" id="VectorBase:AFAF007270"/>
<dbReference type="PANTHER" id="PTHR43969:SF9">
    <property type="entry name" value="GLUTATHIONE S TRANSFERASE D10, ISOFORM A-RELATED"/>
    <property type="match status" value="1"/>
</dbReference>
<feature type="compositionally biased region" description="Basic and acidic residues" evidence="7">
    <location>
        <begin position="275"/>
        <end position="290"/>
    </location>
</feature>
<comment type="similarity">
    <text evidence="1">Belongs to the GST superfamily. Theta family.</text>
</comment>
<dbReference type="GO" id="GO:0004364">
    <property type="term" value="F:glutathione transferase activity"/>
    <property type="evidence" value="ECO:0007669"/>
    <property type="project" value="UniProtKB-EC"/>
</dbReference>
<dbReference type="InterPro" id="IPR010987">
    <property type="entry name" value="Glutathione-S-Trfase_C-like"/>
</dbReference>
<evidence type="ECO:0000256" key="7">
    <source>
        <dbReference type="SAM" id="MobiDB-lite"/>
    </source>
</evidence>
<evidence type="ECO:0000256" key="6">
    <source>
        <dbReference type="ARBA" id="ARBA00047960"/>
    </source>
</evidence>
<comment type="catalytic activity">
    <reaction evidence="6">
        <text>RX + glutathione = an S-substituted glutathione + a halide anion + H(+)</text>
        <dbReference type="Rhea" id="RHEA:16437"/>
        <dbReference type="ChEBI" id="CHEBI:15378"/>
        <dbReference type="ChEBI" id="CHEBI:16042"/>
        <dbReference type="ChEBI" id="CHEBI:17792"/>
        <dbReference type="ChEBI" id="CHEBI:57925"/>
        <dbReference type="ChEBI" id="CHEBI:90779"/>
        <dbReference type="EC" id="2.5.1.18"/>
    </reaction>
</comment>
<dbReference type="EnsemblMetazoa" id="AFAF007270-RA">
    <property type="protein sequence ID" value="AFAF007270-PA"/>
    <property type="gene ID" value="AFAF007270"/>
</dbReference>
<dbReference type="InterPro" id="IPR036282">
    <property type="entry name" value="Glutathione-S-Trfase_C_sf"/>
</dbReference>
<dbReference type="Proteomes" id="UP000075886">
    <property type="component" value="Unassembled WGS sequence"/>
</dbReference>
<dbReference type="Gene3D" id="3.40.30.10">
    <property type="entry name" value="Glutaredoxin"/>
    <property type="match status" value="1"/>
</dbReference>
<dbReference type="CDD" id="cd03045">
    <property type="entry name" value="GST_N_Delta_Epsilon"/>
    <property type="match status" value="1"/>
</dbReference>
<dbReference type="EC" id="2.5.1.18" evidence="3"/>
<feature type="domain" description="GST C-terminal" evidence="9">
    <location>
        <begin position="90"/>
        <end position="210"/>
    </location>
</feature>
<dbReference type="PROSITE" id="PS50405">
    <property type="entry name" value="GST_CTER"/>
    <property type="match status" value="1"/>
</dbReference>
<dbReference type="FunFam" id="1.20.1050.10:FF:000007">
    <property type="entry name" value="Glutathione S-transferase 1-1"/>
    <property type="match status" value="1"/>
</dbReference>
<evidence type="ECO:0000256" key="3">
    <source>
        <dbReference type="ARBA" id="ARBA00012452"/>
    </source>
</evidence>
<dbReference type="STRING" id="69004.A0A182QC86"/>
<dbReference type="CDD" id="cd03177">
    <property type="entry name" value="GST_C_Delta_Epsilon"/>
    <property type="match status" value="1"/>
</dbReference>
<dbReference type="FunFam" id="3.40.30.10:FF:000034">
    <property type="entry name" value="glutathione S-transferase 1"/>
    <property type="match status" value="1"/>
</dbReference>
<dbReference type="SUPFAM" id="SSF52833">
    <property type="entry name" value="Thioredoxin-like"/>
    <property type="match status" value="1"/>
</dbReference>
<reference evidence="10" key="2">
    <citation type="submission" date="2020-05" db="UniProtKB">
        <authorList>
            <consortium name="EnsemblMetazoa"/>
        </authorList>
    </citation>
    <scope>IDENTIFICATION</scope>
    <source>
        <strain evidence="10">FAR1</strain>
    </source>
</reference>
<accession>A0A182QC86</accession>
<evidence type="ECO:0000259" key="8">
    <source>
        <dbReference type="PROSITE" id="PS50404"/>
    </source>
</evidence>
<dbReference type="PROSITE" id="PS50404">
    <property type="entry name" value="GST_NTER"/>
    <property type="match status" value="1"/>
</dbReference>
<sequence>MPLDLYYNIISPPCRVVLLFAKWLKLDLNLIELDVLKREHYKPEFLKLNPQHYIPTLVDGDVVVWESSAILIYLAEKYGATQNDTLYPKDIAQRAKVNQRLFYDISTLLRSVTAYYHPILMGGEGKLEDFKKVQDAVAVLNRFLHESRWTAGEHITVADFAIAVTVAALDGLLHFDFSLYPNVHRWYEQCKRELVGYTDITKEAAQKTQSFLERFRAMREAEQHQLCSQPQQQGQRQQPEAGEQQGQEKQQYIELQTQKPRERNGAETIKQQRPVRGEGADDSTKMATED</sequence>
<dbReference type="InterPro" id="IPR040079">
    <property type="entry name" value="Glutathione_S-Trfase"/>
</dbReference>
<evidence type="ECO:0000256" key="4">
    <source>
        <dbReference type="ARBA" id="ARBA00022679"/>
    </source>
</evidence>
<name>A0A182QC86_9DIPT</name>
<dbReference type="InterPro" id="IPR004045">
    <property type="entry name" value="Glutathione_S-Trfase_N"/>
</dbReference>
<dbReference type="Pfam" id="PF13410">
    <property type="entry name" value="GST_C_2"/>
    <property type="match status" value="1"/>
</dbReference>
<dbReference type="SUPFAM" id="SSF47616">
    <property type="entry name" value="GST C-terminal domain-like"/>
    <property type="match status" value="1"/>
</dbReference>
<evidence type="ECO:0000256" key="1">
    <source>
        <dbReference type="ARBA" id="ARBA00009899"/>
    </source>
</evidence>
<dbReference type="Pfam" id="PF13417">
    <property type="entry name" value="GST_N_3"/>
    <property type="match status" value="1"/>
</dbReference>
<feature type="compositionally biased region" description="Low complexity" evidence="7">
    <location>
        <begin position="224"/>
        <end position="256"/>
    </location>
</feature>
<evidence type="ECO:0000313" key="10">
    <source>
        <dbReference type="EnsemblMetazoa" id="AFAF007270-PA"/>
    </source>
</evidence>
<organism evidence="10 11">
    <name type="scientific">Anopheles farauti</name>
    <dbReference type="NCBI Taxonomy" id="69004"/>
    <lineage>
        <taxon>Eukaryota</taxon>
        <taxon>Metazoa</taxon>
        <taxon>Ecdysozoa</taxon>
        <taxon>Arthropoda</taxon>
        <taxon>Hexapoda</taxon>
        <taxon>Insecta</taxon>
        <taxon>Pterygota</taxon>
        <taxon>Neoptera</taxon>
        <taxon>Endopterygota</taxon>
        <taxon>Diptera</taxon>
        <taxon>Nematocera</taxon>
        <taxon>Culicoidea</taxon>
        <taxon>Culicidae</taxon>
        <taxon>Anophelinae</taxon>
        <taxon>Anopheles</taxon>
    </lineage>
</organism>
<evidence type="ECO:0000256" key="5">
    <source>
        <dbReference type="ARBA" id="ARBA00041523"/>
    </source>
</evidence>
<dbReference type="GO" id="GO:0006749">
    <property type="term" value="P:glutathione metabolic process"/>
    <property type="evidence" value="ECO:0007669"/>
    <property type="project" value="TreeGrafter"/>
</dbReference>
<comment type="subunit">
    <text evidence="2">Homodimer.</text>
</comment>
<evidence type="ECO:0000256" key="2">
    <source>
        <dbReference type="ARBA" id="ARBA00011738"/>
    </source>
</evidence>
<dbReference type="EMBL" id="AXCN02001584">
    <property type="status" value="NOT_ANNOTATED_CDS"/>
    <property type="molecule type" value="Genomic_DNA"/>
</dbReference>
<dbReference type="Gene3D" id="1.20.1050.10">
    <property type="match status" value="1"/>
</dbReference>
<dbReference type="SFLD" id="SFLDG01153">
    <property type="entry name" value="Main.4:_Theta-like"/>
    <property type="match status" value="1"/>
</dbReference>
<protein>
    <recommendedName>
        <fullName evidence="3">glutathione transferase</fullName>
        <ecNumber evidence="3">2.5.1.18</ecNumber>
    </recommendedName>
    <alternativeName>
        <fullName evidence="5">GST class-theta</fullName>
    </alternativeName>
</protein>
<dbReference type="PANTHER" id="PTHR43969">
    <property type="entry name" value="GLUTATHIONE S TRANSFERASE D10, ISOFORM A-RELATED"/>
    <property type="match status" value="1"/>
</dbReference>
<dbReference type="SFLD" id="SFLDS00019">
    <property type="entry name" value="Glutathione_Transferase_(cytos"/>
    <property type="match status" value="1"/>
</dbReference>
<dbReference type="AlphaFoldDB" id="A0A182QC86"/>
<feature type="region of interest" description="Disordered" evidence="7">
    <location>
        <begin position="222"/>
        <end position="290"/>
    </location>
</feature>
<keyword evidence="11" id="KW-1185">Reference proteome</keyword>
<feature type="domain" description="GST N-terminal" evidence="8">
    <location>
        <begin position="1"/>
        <end position="82"/>
    </location>
</feature>